<dbReference type="InterPro" id="IPR038765">
    <property type="entry name" value="Papain-like_cys_pep_sf"/>
</dbReference>
<accession>A0AAV4AMQ7</accession>
<name>A0AAV4AMQ7_9GAST</name>
<keyword evidence="2" id="KW-1185">Reference proteome</keyword>
<evidence type="ECO:0000313" key="1">
    <source>
        <dbReference type="EMBL" id="GFO09471.1"/>
    </source>
</evidence>
<dbReference type="Proteomes" id="UP000735302">
    <property type="component" value="Unassembled WGS sequence"/>
</dbReference>
<evidence type="ECO:0000313" key="2">
    <source>
        <dbReference type="Proteomes" id="UP000735302"/>
    </source>
</evidence>
<reference evidence="1 2" key="1">
    <citation type="journal article" date="2021" name="Elife">
        <title>Chloroplast acquisition without the gene transfer in kleptoplastic sea slugs, Plakobranchus ocellatus.</title>
        <authorList>
            <person name="Maeda T."/>
            <person name="Takahashi S."/>
            <person name="Yoshida T."/>
            <person name="Shimamura S."/>
            <person name="Takaki Y."/>
            <person name="Nagai Y."/>
            <person name="Toyoda A."/>
            <person name="Suzuki Y."/>
            <person name="Arimoto A."/>
            <person name="Ishii H."/>
            <person name="Satoh N."/>
            <person name="Nishiyama T."/>
            <person name="Hasebe M."/>
            <person name="Maruyama T."/>
            <person name="Minagawa J."/>
            <person name="Obokata J."/>
            <person name="Shigenobu S."/>
        </authorList>
    </citation>
    <scope>NUCLEOTIDE SEQUENCE [LARGE SCALE GENOMIC DNA]</scope>
</reference>
<dbReference type="AlphaFoldDB" id="A0AAV4AMQ7"/>
<protein>
    <submittedName>
        <fullName evidence="1">Calpain-5</fullName>
    </submittedName>
</protein>
<comment type="caution">
    <text evidence="1">The sequence shown here is derived from an EMBL/GenBank/DDBJ whole genome shotgun (WGS) entry which is preliminary data.</text>
</comment>
<sequence>MPVDFRGQSYAKIKKDCLSKGILFEDPEFPASSKSLYFSKVVNDVTWMRPRVRSIVELGFSPIFSNSNIADFD</sequence>
<proteinExistence type="predicted"/>
<dbReference type="EMBL" id="BLXT01004100">
    <property type="protein sequence ID" value="GFO09471.1"/>
    <property type="molecule type" value="Genomic_DNA"/>
</dbReference>
<organism evidence="1 2">
    <name type="scientific">Plakobranchus ocellatus</name>
    <dbReference type="NCBI Taxonomy" id="259542"/>
    <lineage>
        <taxon>Eukaryota</taxon>
        <taxon>Metazoa</taxon>
        <taxon>Spiralia</taxon>
        <taxon>Lophotrochozoa</taxon>
        <taxon>Mollusca</taxon>
        <taxon>Gastropoda</taxon>
        <taxon>Heterobranchia</taxon>
        <taxon>Euthyneura</taxon>
        <taxon>Panpulmonata</taxon>
        <taxon>Sacoglossa</taxon>
        <taxon>Placobranchoidea</taxon>
        <taxon>Plakobranchidae</taxon>
        <taxon>Plakobranchus</taxon>
    </lineage>
</organism>
<gene>
    <name evidence="1" type="ORF">PoB_003597600</name>
</gene>
<dbReference type="SUPFAM" id="SSF54001">
    <property type="entry name" value="Cysteine proteinases"/>
    <property type="match status" value="1"/>
</dbReference>